<reference evidence="1 2" key="1">
    <citation type="submission" date="2020-11" db="EMBL/GenBank/DDBJ databases">
        <title>Arthrobacter antarcticus sp. nov., isolated from Antarctic Soil.</title>
        <authorList>
            <person name="Li J."/>
        </authorList>
    </citation>
    <scope>NUCLEOTIDE SEQUENCE [LARGE SCALE GENOMIC DNA]</scope>
    <source>
        <strain evidence="1 2">Z1-20</strain>
    </source>
</reference>
<organism evidence="1 2">
    <name type="scientific">Arthrobacter terrae</name>
    <dbReference type="NCBI Taxonomy" id="2935737"/>
    <lineage>
        <taxon>Bacteria</taxon>
        <taxon>Bacillati</taxon>
        <taxon>Actinomycetota</taxon>
        <taxon>Actinomycetes</taxon>
        <taxon>Micrococcales</taxon>
        <taxon>Micrococcaceae</taxon>
        <taxon>Arthrobacter</taxon>
    </lineage>
</organism>
<dbReference type="Proteomes" id="UP000655366">
    <property type="component" value="Unassembled WGS sequence"/>
</dbReference>
<keyword evidence="2" id="KW-1185">Reference proteome</keyword>
<name>A0A931CQV6_9MICC</name>
<gene>
    <name evidence="1" type="ORF">IV500_00565</name>
</gene>
<sequence length="122" mass="13835">MTSPAEEWRRIIRSGMPNAPRDDDELHRYLLAAYTRSQGIERFVMAVARLTFGDLDVAEDVLTYLPEPGHPARVLARSLDALLPTEATVLENPAAARRWLAKHRDTLRWNPASGRFESSYSD</sequence>
<protein>
    <submittedName>
        <fullName evidence="1">Uncharacterized protein</fullName>
    </submittedName>
</protein>
<comment type="caution">
    <text evidence="1">The sequence shown here is derived from an EMBL/GenBank/DDBJ whole genome shotgun (WGS) entry which is preliminary data.</text>
</comment>
<dbReference type="AlphaFoldDB" id="A0A931CQV6"/>
<evidence type="ECO:0000313" key="2">
    <source>
        <dbReference type="Proteomes" id="UP000655366"/>
    </source>
</evidence>
<evidence type="ECO:0000313" key="1">
    <source>
        <dbReference type="EMBL" id="MBG0737933.1"/>
    </source>
</evidence>
<dbReference type="EMBL" id="JADNYM010000001">
    <property type="protein sequence ID" value="MBG0737933.1"/>
    <property type="molecule type" value="Genomic_DNA"/>
</dbReference>
<proteinExistence type="predicted"/>
<accession>A0A931CQV6</accession>
<dbReference type="RefSeq" id="WP_196394879.1">
    <property type="nucleotide sequence ID" value="NZ_JADNYM010000001.1"/>
</dbReference>